<keyword evidence="2" id="KW-1185">Reference proteome</keyword>
<dbReference type="InParanoid" id="M1C6J7"/>
<reference evidence="2" key="1">
    <citation type="journal article" date="2011" name="Nature">
        <title>Genome sequence and analysis of the tuber crop potato.</title>
        <authorList>
            <consortium name="The Potato Genome Sequencing Consortium"/>
        </authorList>
    </citation>
    <scope>NUCLEOTIDE SEQUENCE [LARGE SCALE GENOMIC DNA]</scope>
    <source>
        <strain evidence="2">cv. DM1-3 516 R44</strain>
    </source>
</reference>
<accession>M1C6J7</accession>
<name>M1C6J7_SOLTU</name>
<dbReference type="HOGENOM" id="CLU_2982838_0_0_1"/>
<dbReference type="Gramene" id="PGSC0003DMT400060853">
    <property type="protein sequence ID" value="PGSC0003DMT400060853"/>
    <property type="gene ID" value="PGSC0003DMG402023672"/>
</dbReference>
<sequence>MTAFFRRKLSSSALIIQHWFWIRDRIQPRQDLGFSSSVPNYLFSNMKQPTPELFGSMH</sequence>
<dbReference type="EnsemblPlants" id="PGSC0003DMT400060853">
    <property type="protein sequence ID" value="PGSC0003DMT400060853"/>
    <property type="gene ID" value="PGSC0003DMG402023672"/>
</dbReference>
<protein>
    <submittedName>
        <fullName evidence="1">Uncharacterized protein</fullName>
    </submittedName>
</protein>
<dbReference type="PaxDb" id="4113-PGSC0003DMT400060853"/>
<reference evidence="1" key="2">
    <citation type="submission" date="2015-06" db="UniProtKB">
        <authorList>
            <consortium name="EnsemblPlants"/>
        </authorList>
    </citation>
    <scope>IDENTIFICATION</scope>
    <source>
        <strain evidence="1">DM1-3 516 R44</strain>
    </source>
</reference>
<evidence type="ECO:0000313" key="1">
    <source>
        <dbReference type="EnsemblPlants" id="PGSC0003DMT400060853"/>
    </source>
</evidence>
<organism evidence="1 2">
    <name type="scientific">Solanum tuberosum</name>
    <name type="common">Potato</name>
    <dbReference type="NCBI Taxonomy" id="4113"/>
    <lineage>
        <taxon>Eukaryota</taxon>
        <taxon>Viridiplantae</taxon>
        <taxon>Streptophyta</taxon>
        <taxon>Embryophyta</taxon>
        <taxon>Tracheophyta</taxon>
        <taxon>Spermatophyta</taxon>
        <taxon>Magnoliopsida</taxon>
        <taxon>eudicotyledons</taxon>
        <taxon>Gunneridae</taxon>
        <taxon>Pentapetalae</taxon>
        <taxon>asterids</taxon>
        <taxon>lamiids</taxon>
        <taxon>Solanales</taxon>
        <taxon>Solanaceae</taxon>
        <taxon>Solanoideae</taxon>
        <taxon>Solaneae</taxon>
        <taxon>Solanum</taxon>
    </lineage>
</organism>
<proteinExistence type="predicted"/>
<dbReference type="AlphaFoldDB" id="M1C6J7"/>
<evidence type="ECO:0000313" key="2">
    <source>
        <dbReference type="Proteomes" id="UP000011115"/>
    </source>
</evidence>
<dbReference type="Proteomes" id="UP000011115">
    <property type="component" value="Unassembled WGS sequence"/>
</dbReference>